<evidence type="ECO:0000313" key="1">
    <source>
        <dbReference type="EMBL" id="SCZ59849.1"/>
    </source>
</evidence>
<gene>
    <name evidence="1" type="ORF">SAMN03097708_01938</name>
</gene>
<sequence length="167" mass="19138">MAHATPFVLYARFSNTSSLERFLFFLEEDTRPSFPDEVEPDEVRWVEHFEFLAYPWELTRLDNAVLVEFGDPHEEEDLHDDIAPMMEGAAGLGADQVLVYWSYEGEGVFERWSDGANEILWAMDDDEAEEDGVGRPDLLDEPLREQLRDVLEDAPGKALLRMAQALS</sequence>
<dbReference type="RefSeq" id="WP_092996011.1">
    <property type="nucleotide sequence ID" value="NZ_FMWD01000005.1"/>
</dbReference>
<organism evidence="1 2">
    <name type="scientific">Thiohalomonas denitrificans</name>
    <dbReference type="NCBI Taxonomy" id="415747"/>
    <lineage>
        <taxon>Bacteria</taxon>
        <taxon>Pseudomonadati</taxon>
        <taxon>Pseudomonadota</taxon>
        <taxon>Gammaproteobacteria</taxon>
        <taxon>Thiohalomonadales</taxon>
        <taxon>Thiohalomonadaceae</taxon>
        <taxon>Thiohalomonas</taxon>
    </lineage>
</organism>
<name>A0A1G5QF60_9GAMM</name>
<dbReference type="AlphaFoldDB" id="A0A1G5QF60"/>
<dbReference type="EMBL" id="FMWD01000005">
    <property type="protein sequence ID" value="SCZ59849.1"/>
    <property type="molecule type" value="Genomic_DNA"/>
</dbReference>
<accession>A0A1G5QF60</accession>
<proteinExistence type="predicted"/>
<keyword evidence="2" id="KW-1185">Reference proteome</keyword>
<reference evidence="1 2" key="1">
    <citation type="submission" date="2016-10" db="EMBL/GenBank/DDBJ databases">
        <authorList>
            <person name="de Groot N.N."/>
        </authorList>
    </citation>
    <scope>NUCLEOTIDE SEQUENCE [LARGE SCALE GENOMIC DNA]</scope>
    <source>
        <strain evidence="1 2">HLD2</strain>
    </source>
</reference>
<protein>
    <submittedName>
        <fullName evidence="1">Uncharacterized protein</fullName>
    </submittedName>
</protein>
<evidence type="ECO:0000313" key="2">
    <source>
        <dbReference type="Proteomes" id="UP000199648"/>
    </source>
</evidence>
<dbReference type="Proteomes" id="UP000199648">
    <property type="component" value="Unassembled WGS sequence"/>
</dbReference>